<comment type="caution">
    <text evidence="3">The sequence shown here is derived from an EMBL/GenBank/DDBJ whole genome shotgun (WGS) entry which is preliminary data.</text>
</comment>
<dbReference type="PANTHER" id="PTHR42834:SF1">
    <property type="entry name" value="ENDONUCLEASE_EXONUCLEASE_PHOSPHATASE FAMILY PROTEIN (AFU_ORTHOLOGUE AFUA_3G09210)"/>
    <property type="match status" value="1"/>
</dbReference>
<dbReference type="EMBL" id="AAMO01000001">
    <property type="protein sequence ID" value="EAQ04933.1"/>
    <property type="molecule type" value="Genomic_DNA"/>
</dbReference>
<name>A3TTF6_PSEBH</name>
<accession>A3TTF6</accession>
<evidence type="ECO:0000259" key="2">
    <source>
        <dbReference type="PROSITE" id="PS51841"/>
    </source>
</evidence>
<evidence type="ECO:0000313" key="3">
    <source>
        <dbReference type="EMBL" id="EAQ04933.1"/>
    </source>
</evidence>
<dbReference type="InterPro" id="IPR038081">
    <property type="entry name" value="CalX-like_sf"/>
</dbReference>
<protein>
    <submittedName>
        <fullName evidence="3">Extracellular nuclease</fullName>
    </submittedName>
</protein>
<dbReference type="GO" id="GO:0005509">
    <property type="term" value="F:calcium ion binding"/>
    <property type="evidence" value="ECO:0007669"/>
    <property type="project" value="InterPro"/>
</dbReference>
<dbReference type="SUPFAM" id="SSF51120">
    <property type="entry name" value="beta-Roll"/>
    <property type="match status" value="1"/>
</dbReference>
<dbReference type="HOGENOM" id="CLU_006338_0_0_5"/>
<proteinExistence type="predicted"/>
<dbReference type="CDD" id="cd04486">
    <property type="entry name" value="YhcR_OBF_like"/>
    <property type="match status" value="1"/>
</dbReference>
<keyword evidence="4" id="KW-1185">Reference proteome</keyword>
<dbReference type="InterPro" id="IPR036691">
    <property type="entry name" value="Endo/exonu/phosph_ase_sf"/>
</dbReference>
<reference evidence="3 4" key="1">
    <citation type="journal article" date="2010" name="J. Bacteriol.">
        <title>Genome sequences of Oceanicola granulosus HTCC2516(T) and Oceanicola batsensis HTCC2597(TDelta).</title>
        <authorList>
            <person name="Thrash J.C."/>
            <person name="Cho J.C."/>
            <person name="Vergin K.L."/>
            <person name="Giovannoni S.J."/>
        </authorList>
    </citation>
    <scope>NUCLEOTIDE SEQUENCE [LARGE SCALE GENOMIC DNA]</scope>
    <source>
        <strain evidence="4">ATCC BAA-863 / DSM 15984 / KCTC 12145 / HTCC2597</strain>
    </source>
</reference>
<dbReference type="InterPro" id="IPR001343">
    <property type="entry name" value="Hemolysn_Ca-bd"/>
</dbReference>
<feature type="compositionally biased region" description="Polar residues" evidence="1">
    <location>
        <begin position="734"/>
        <end position="743"/>
    </location>
</feature>
<organism evidence="3 4">
    <name type="scientific">Pseudooceanicola batsensis (strain ATCC BAA-863 / DSM 15984 / KCTC 12145 / HTCC2597)</name>
    <name type="common">Oceanicola batsensis</name>
    <dbReference type="NCBI Taxonomy" id="252305"/>
    <lineage>
        <taxon>Bacteria</taxon>
        <taxon>Pseudomonadati</taxon>
        <taxon>Pseudomonadota</taxon>
        <taxon>Alphaproteobacteria</taxon>
        <taxon>Rhodobacterales</taxon>
        <taxon>Paracoccaceae</taxon>
        <taxon>Pseudooceanicola</taxon>
    </lineage>
</organism>
<dbReference type="PANTHER" id="PTHR42834">
    <property type="entry name" value="ENDONUCLEASE/EXONUCLEASE/PHOSPHATASE FAMILY PROTEIN (AFU_ORTHOLOGUE AFUA_3G09210)"/>
    <property type="match status" value="1"/>
</dbReference>
<dbReference type="PRINTS" id="PR00313">
    <property type="entry name" value="CABNDNGRPT"/>
</dbReference>
<dbReference type="SUPFAM" id="SSF141072">
    <property type="entry name" value="CalX-like"/>
    <property type="match status" value="1"/>
</dbReference>
<dbReference type="Proteomes" id="UP000004318">
    <property type="component" value="Unassembled WGS sequence"/>
</dbReference>
<gene>
    <name evidence="3" type="ORF">OB2597_06605</name>
</gene>
<dbReference type="NCBIfam" id="NF033681">
    <property type="entry name" value="ExeM_NucH_DNase"/>
    <property type="match status" value="1"/>
</dbReference>
<sequence length="1215" mass="126952">MPGGLPKAIELFVTEDVADLSIYGIGSANNGGGSDGEEFTLSGSATAGDHIYIASETDGFTDYFGFAPDFTAGAANINGDDAIELFENGTVIDLFGDIDTDGTGQPWEHLDGWAYRVSGSEASPVFDISEWTFSGPNALDGETSNETAISSFPIRNFTTGAAQGTASDLLISEIVEGSSFNKAIEIFNGTGADVDLSAYSVAIYFNGNTAASTTVVLSGTLAAGAVHVIADDGASAAILAEADVTPGGNFFNGDDAIVLFKGEEVVDSFGQVGTDPGSQWPGGGQNDTLVRKASVFEGDTDIGDAFDAALEWEVLPQDDVSNLGTHTFDGGGETDPALSLTLGADTMPEDGGSVTATLTRTGDISAELTVTLGSSDTSEATVPATVTFAAGSATATFTVTAIDDAEADADQPVTITAAAPGFDDATAEIVVENDEVVITRIHEIQGANGTEAGAVVGVDDVSVLAGETVTIEAVVTADFQSGGFGVGGDMGGFYVQEEITDYDFSDLTSEGIFIFEGYAPEQDVQVGDKVRVTGVVDEYSGQTQIENVVIEILSSGNALPTAVEVEFPVASVQVDGGSYVANLEAYEGMLVNLPNDFVVTEMFNLDRFEEYRLGLERYEQFTQSNDPDAGAYDAFLREMAQGSIVMDDGSSLQNDYPLEIVDGNDGVLTAADDFRMGDQIGNVSGVLGYGFSEFRIQNGTGDYTKLNDRPETPEEVDGNFRVASMNVLNLFSTLDTNPGSNNGPDVIGPDGDTEPRGANSEAEFQRQLDKIVNAIVAMDANIFGLVEIENDFLGAGGVSPEEGATSLGDPTIQVLVDAVNAALGDEVFGWVDPGQEFVGGDAISNALIYRTDRVALVGEMAILEEFEGRSFYDPLGAGRPLNRPAIAQTFEDLNSGETLTVSVNHLKSKGSLSGLEADDAQGDGQGNNNATREAAAEMLSDWLATDPTGQGAENVLILGDLNSYAREDPIKALQADGYVDLGHAANPDAYSYVFDGQVGTLDYALANGALFEDFAGATEWNINSDEADALDYNLDFGKDPSLYTGDTATRYSDHDPVIVGFDFYNLIAGSNKADKLDGGALNDKIVGGGGNDKINGLAGSDLLMDGAGNDKIDAGVGADTFVWQGGRRDNFTGGEGADTIVVDASVVAGNRRDTLSVDDYEVGVDIVDLNGLAIADSRSFTGFTEVTLEGGRDKLYFWGVDDLSHITFAGDVLLA</sequence>
<evidence type="ECO:0000256" key="1">
    <source>
        <dbReference type="SAM" id="MobiDB-lite"/>
    </source>
</evidence>
<dbReference type="InterPro" id="IPR047971">
    <property type="entry name" value="ExeM-like"/>
</dbReference>
<dbReference type="Pfam" id="PF00353">
    <property type="entry name" value="HemolysinCabind"/>
    <property type="match status" value="2"/>
</dbReference>
<dbReference type="Pfam" id="PF00932">
    <property type="entry name" value="LTD"/>
    <property type="match status" value="1"/>
</dbReference>
<dbReference type="SUPFAM" id="SSF56219">
    <property type="entry name" value="DNase I-like"/>
    <property type="match status" value="1"/>
</dbReference>
<dbReference type="PROSITE" id="PS51841">
    <property type="entry name" value="LTD"/>
    <property type="match status" value="1"/>
</dbReference>
<dbReference type="AlphaFoldDB" id="A3TTF6"/>
<dbReference type="Gene3D" id="3.60.10.10">
    <property type="entry name" value="Endonuclease/exonuclease/phosphatase"/>
    <property type="match status" value="1"/>
</dbReference>
<dbReference type="InterPro" id="IPR005135">
    <property type="entry name" value="Endo/exonuclease/phosphatase"/>
</dbReference>
<feature type="domain" description="LTD" evidence="2">
    <location>
        <begin position="156"/>
        <end position="273"/>
    </location>
</feature>
<dbReference type="GO" id="GO:0003824">
    <property type="term" value="F:catalytic activity"/>
    <property type="evidence" value="ECO:0007669"/>
    <property type="project" value="InterPro"/>
</dbReference>
<dbReference type="InterPro" id="IPR011049">
    <property type="entry name" value="Serralysin-like_metalloprot_C"/>
</dbReference>
<dbReference type="eggNOG" id="COG2931">
    <property type="taxonomic scope" value="Bacteria"/>
</dbReference>
<dbReference type="Pfam" id="PF03372">
    <property type="entry name" value="Exo_endo_phos"/>
    <property type="match status" value="1"/>
</dbReference>
<dbReference type="STRING" id="252305.OB2597_06605"/>
<dbReference type="eggNOG" id="COG2374">
    <property type="taxonomic scope" value="Bacteria"/>
</dbReference>
<dbReference type="Gene3D" id="2.60.40.2030">
    <property type="match status" value="1"/>
</dbReference>
<feature type="region of interest" description="Disordered" evidence="1">
    <location>
        <begin position="734"/>
        <end position="758"/>
    </location>
</feature>
<dbReference type="InterPro" id="IPR001322">
    <property type="entry name" value="Lamin_tail_dom"/>
</dbReference>
<evidence type="ECO:0000313" key="4">
    <source>
        <dbReference type="Proteomes" id="UP000004318"/>
    </source>
</evidence>